<accession>A0ABU9VGI6</accession>
<protein>
    <submittedName>
        <fullName evidence="6">TetR family transcriptional regulator</fullName>
    </submittedName>
</protein>
<dbReference type="InterPro" id="IPR041612">
    <property type="entry name" value="YfiR_C"/>
</dbReference>
<keyword evidence="1" id="KW-0805">Transcription regulation</keyword>
<dbReference type="Gene3D" id="1.10.10.60">
    <property type="entry name" value="Homeodomain-like"/>
    <property type="match status" value="1"/>
</dbReference>
<name>A0ABU9VGI6_9BACI</name>
<dbReference type="EMBL" id="JBCITK010000001">
    <property type="protein sequence ID" value="MEN0642041.1"/>
    <property type="molecule type" value="Genomic_DNA"/>
</dbReference>
<evidence type="ECO:0000313" key="7">
    <source>
        <dbReference type="Proteomes" id="UP001418796"/>
    </source>
</evidence>
<sequence length="203" mass="23142">MSPKVSQAHKEKRRNEIIAAAKTVFIRKGFEKTTMHDVVEESGMSRGGVYQYFSSTEEMMRALMDQGEEAFTGQKDRLYEKYETSWGVLEAVVEAHNIVPMDPIGLVVYEYFVAGFREATKERTHYLKKRLHNVKGFYIDVIERGTAEGEFKPIQTPDVIASYLIILTDGLILHRNLGEEVETDISGLIEGLKIYLRNALGMQ</sequence>
<evidence type="ECO:0000256" key="4">
    <source>
        <dbReference type="PROSITE-ProRule" id="PRU00335"/>
    </source>
</evidence>
<dbReference type="Proteomes" id="UP001418796">
    <property type="component" value="Unassembled WGS sequence"/>
</dbReference>
<evidence type="ECO:0000259" key="5">
    <source>
        <dbReference type="PROSITE" id="PS50977"/>
    </source>
</evidence>
<keyword evidence="7" id="KW-1185">Reference proteome</keyword>
<dbReference type="PANTHER" id="PTHR47506">
    <property type="entry name" value="TRANSCRIPTIONAL REGULATORY PROTEIN"/>
    <property type="match status" value="1"/>
</dbReference>
<dbReference type="SUPFAM" id="SSF46689">
    <property type="entry name" value="Homeodomain-like"/>
    <property type="match status" value="1"/>
</dbReference>
<evidence type="ECO:0000313" key="6">
    <source>
        <dbReference type="EMBL" id="MEN0642041.1"/>
    </source>
</evidence>
<comment type="caution">
    <text evidence="6">The sequence shown here is derived from an EMBL/GenBank/DDBJ whole genome shotgun (WGS) entry which is preliminary data.</text>
</comment>
<dbReference type="PRINTS" id="PR00455">
    <property type="entry name" value="HTHTETR"/>
</dbReference>
<organism evidence="6 7">
    <name type="scientific">Alkalicoccobacillus gibsonii</name>
    <dbReference type="NCBI Taxonomy" id="79881"/>
    <lineage>
        <taxon>Bacteria</taxon>
        <taxon>Bacillati</taxon>
        <taxon>Bacillota</taxon>
        <taxon>Bacilli</taxon>
        <taxon>Bacillales</taxon>
        <taxon>Bacillaceae</taxon>
        <taxon>Alkalicoccobacillus</taxon>
    </lineage>
</organism>
<dbReference type="SUPFAM" id="SSF48498">
    <property type="entry name" value="Tetracyclin repressor-like, C-terminal domain"/>
    <property type="match status" value="1"/>
</dbReference>
<dbReference type="RefSeq" id="WP_203088733.1">
    <property type="nucleotide sequence ID" value="NZ_JAEUZA010000003.1"/>
</dbReference>
<reference evidence="6 7" key="1">
    <citation type="submission" date="2024-03" db="EMBL/GenBank/DDBJ databases">
        <title>Bacilli Hybrid Assemblies.</title>
        <authorList>
            <person name="Kovac J."/>
        </authorList>
    </citation>
    <scope>NUCLEOTIDE SEQUENCE [LARGE SCALE GENOMIC DNA]</scope>
    <source>
        <strain evidence="6 7">FSL R7-0666</strain>
    </source>
</reference>
<dbReference type="InterPro" id="IPR036271">
    <property type="entry name" value="Tet_transcr_reg_TetR-rel_C_sf"/>
</dbReference>
<keyword evidence="3" id="KW-0804">Transcription</keyword>
<evidence type="ECO:0000256" key="2">
    <source>
        <dbReference type="ARBA" id="ARBA00023125"/>
    </source>
</evidence>
<proteinExistence type="predicted"/>
<evidence type="ECO:0000256" key="1">
    <source>
        <dbReference type="ARBA" id="ARBA00023015"/>
    </source>
</evidence>
<gene>
    <name evidence="6" type="ORF">MKY91_02545</name>
</gene>
<feature type="domain" description="HTH tetR-type" evidence="5">
    <location>
        <begin position="11"/>
        <end position="71"/>
    </location>
</feature>
<feature type="DNA-binding region" description="H-T-H motif" evidence="4">
    <location>
        <begin position="34"/>
        <end position="53"/>
    </location>
</feature>
<keyword evidence="2 4" id="KW-0238">DNA-binding</keyword>
<dbReference type="Gene3D" id="1.10.357.10">
    <property type="entry name" value="Tetracycline Repressor, domain 2"/>
    <property type="match status" value="1"/>
</dbReference>
<dbReference type="Pfam" id="PF00440">
    <property type="entry name" value="TetR_N"/>
    <property type="match status" value="1"/>
</dbReference>
<dbReference type="PROSITE" id="PS50977">
    <property type="entry name" value="HTH_TETR_2"/>
    <property type="match status" value="1"/>
</dbReference>
<dbReference type="Pfam" id="PF17922">
    <property type="entry name" value="TetR_C_17"/>
    <property type="match status" value="1"/>
</dbReference>
<evidence type="ECO:0000256" key="3">
    <source>
        <dbReference type="ARBA" id="ARBA00023163"/>
    </source>
</evidence>
<dbReference type="InterPro" id="IPR009057">
    <property type="entry name" value="Homeodomain-like_sf"/>
</dbReference>
<dbReference type="InterPro" id="IPR001647">
    <property type="entry name" value="HTH_TetR"/>
</dbReference>
<dbReference type="PANTHER" id="PTHR47506:SF6">
    <property type="entry name" value="HTH-TYPE TRANSCRIPTIONAL REPRESSOR NEMR"/>
    <property type="match status" value="1"/>
</dbReference>